<sequence length="69" mass="8120">MLSPFFLWRYEWLLQGALKNLTKPRVSTNAQSEGMFLRLKKNERSFLLVMHVFDPTHFPYGSHFFLAGA</sequence>
<reference evidence="1 2" key="1">
    <citation type="submission" date="2024-08" db="EMBL/GenBank/DDBJ databases">
        <authorList>
            <person name="Feng Z."/>
            <person name="Ronholm J."/>
        </authorList>
    </citation>
    <scope>NUCLEOTIDE SEQUENCE [LARGE SCALE GENOMIC DNA]</scope>
    <source>
        <strain evidence="1 2">4-AB0-8</strain>
    </source>
</reference>
<evidence type="ECO:0008006" key="3">
    <source>
        <dbReference type="Google" id="ProtNLM"/>
    </source>
</evidence>
<dbReference type="RefSeq" id="WP_370890664.1">
    <property type="nucleotide sequence ID" value="NZ_JBGJLR010000002.1"/>
</dbReference>
<dbReference type="EMBL" id="JBGJLR010000002">
    <property type="protein sequence ID" value="MEZ2738520.1"/>
    <property type="molecule type" value="Genomic_DNA"/>
</dbReference>
<name>A0ABV4ICI1_9BURK</name>
<keyword evidence="2" id="KW-1185">Reference proteome</keyword>
<comment type="caution">
    <text evidence="1">The sequence shown here is derived from an EMBL/GenBank/DDBJ whole genome shotgun (WGS) entry which is preliminary data.</text>
</comment>
<accession>A0ABV4ICI1</accession>
<evidence type="ECO:0000313" key="1">
    <source>
        <dbReference type="EMBL" id="MEZ2738520.1"/>
    </source>
</evidence>
<evidence type="ECO:0000313" key="2">
    <source>
        <dbReference type="Proteomes" id="UP001567350"/>
    </source>
</evidence>
<protein>
    <recommendedName>
        <fullName evidence="3">Transposase</fullName>
    </recommendedName>
</protein>
<organism evidence="1 2">
    <name type="scientific">Comamonas jiangduensis</name>
    <dbReference type="NCBI Taxonomy" id="1194168"/>
    <lineage>
        <taxon>Bacteria</taxon>
        <taxon>Pseudomonadati</taxon>
        <taxon>Pseudomonadota</taxon>
        <taxon>Betaproteobacteria</taxon>
        <taxon>Burkholderiales</taxon>
        <taxon>Comamonadaceae</taxon>
        <taxon>Comamonas</taxon>
    </lineage>
</organism>
<dbReference type="Proteomes" id="UP001567350">
    <property type="component" value="Unassembled WGS sequence"/>
</dbReference>
<gene>
    <name evidence="1" type="ORF">ACBP88_03425</name>
</gene>
<proteinExistence type="predicted"/>